<proteinExistence type="predicted"/>
<evidence type="ECO:0000313" key="2">
    <source>
        <dbReference type="Proteomes" id="UP000887572"/>
    </source>
</evidence>
<dbReference type="AlphaFoldDB" id="A0A914H077"/>
<dbReference type="Proteomes" id="UP000887572">
    <property type="component" value="Unplaced"/>
</dbReference>
<keyword evidence="2" id="KW-1185">Reference proteome</keyword>
<evidence type="ECO:0000256" key="1">
    <source>
        <dbReference type="SAM" id="SignalP"/>
    </source>
</evidence>
<name>A0A914H077_GLORO</name>
<accession>A0A914H077</accession>
<protein>
    <submittedName>
        <fullName evidence="3">WAP domain-containing protein</fullName>
    </submittedName>
</protein>
<feature type="chain" id="PRO_5038100076" evidence="1">
    <location>
        <begin position="28"/>
        <end position="178"/>
    </location>
</feature>
<feature type="signal peptide" evidence="1">
    <location>
        <begin position="1"/>
        <end position="27"/>
    </location>
</feature>
<reference evidence="3" key="1">
    <citation type="submission" date="2022-11" db="UniProtKB">
        <authorList>
            <consortium name="WormBaseParasite"/>
        </authorList>
    </citation>
    <scope>IDENTIFICATION</scope>
</reference>
<keyword evidence="1" id="KW-0732">Signal</keyword>
<organism evidence="2 3">
    <name type="scientific">Globodera rostochiensis</name>
    <name type="common">Golden nematode worm</name>
    <name type="synonym">Heterodera rostochiensis</name>
    <dbReference type="NCBI Taxonomy" id="31243"/>
    <lineage>
        <taxon>Eukaryota</taxon>
        <taxon>Metazoa</taxon>
        <taxon>Ecdysozoa</taxon>
        <taxon>Nematoda</taxon>
        <taxon>Chromadorea</taxon>
        <taxon>Rhabditida</taxon>
        <taxon>Tylenchina</taxon>
        <taxon>Tylenchomorpha</taxon>
        <taxon>Tylenchoidea</taxon>
        <taxon>Heteroderidae</taxon>
        <taxon>Heteroderinae</taxon>
        <taxon>Globodera</taxon>
    </lineage>
</organism>
<sequence length="178" mass="19922">MPIVTSFVHLTLLVLFVMECFPLGTDGGNANSRAEQIPEPPFFPSRHKRQSFSRYICGIPPFIFHSDIPCSYWAICVNHGFATNLPCSDNQSCLERNPNTECVQGTCCTLPSVQMPTTIPDTLQLSTNPSTFPTSKCSISTSYRIVRPLTDNRPISLGPRGLPTETRLKLFLTWRQIK</sequence>
<evidence type="ECO:0000313" key="3">
    <source>
        <dbReference type="WBParaSite" id="Gr19_v10_g1242.t1"/>
    </source>
</evidence>
<dbReference type="WBParaSite" id="Gr19_v10_g1242.t1">
    <property type="protein sequence ID" value="Gr19_v10_g1242.t1"/>
    <property type="gene ID" value="Gr19_v10_g1242"/>
</dbReference>